<proteinExistence type="predicted"/>
<dbReference type="RefSeq" id="WP_190893482.1">
    <property type="nucleotide sequence ID" value="NZ_JACWZY010000070.1"/>
</dbReference>
<reference evidence="1" key="1">
    <citation type="submission" date="2020-09" db="EMBL/GenBank/DDBJ databases">
        <authorList>
            <person name="Kim M.K."/>
        </authorList>
    </citation>
    <scope>NUCLEOTIDE SEQUENCE</scope>
    <source>
        <strain evidence="1">BT702</strain>
    </source>
</reference>
<dbReference type="AlphaFoldDB" id="A0A927AWL0"/>
<evidence type="ECO:0000313" key="1">
    <source>
        <dbReference type="EMBL" id="MBD2705752.1"/>
    </source>
</evidence>
<gene>
    <name evidence="1" type="ORF">IC229_34420</name>
</gene>
<organism evidence="1 2">
    <name type="scientific">Spirosoma profusum</name>
    <dbReference type="NCBI Taxonomy" id="2771354"/>
    <lineage>
        <taxon>Bacteria</taxon>
        <taxon>Pseudomonadati</taxon>
        <taxon>Bacteroidota</taxon>
        <taxon>Cytophagia</taxon>
        <taxon>Cytophagales</taxon>
        <taxon>Cytophagaceae</taxon>
        <taxon>Spirosoma</taxon>
    </lineage>
</organism>
<name>A0A927AWL0_9BACT</name>
<sequence>MRGTDFIELVVVAQGTFLRLAGWHTTRLSGWPGAVDGIAGRGLSVDGLALHD</sequence>
<keyword evidence="2" id="KW-1185">Reference proteome</keyword>
<evidence type="ECO:0000313" key="2">
    <source>
        <dbReference type="Proteomes" id="UP000598820"/>
    </source>
</evidence>
<protein>
    <submittedName>
        <fullName evidence="1">Uncharacterized protein</fullName>
    </submittedName>
</protein>
<dbReference type="Proteomes" id="UP000598820">
    <property type="component" value="Unassembled WGS sequence"/>
</dbReference>
<dbReference type="EMBL" id="JACWZY010000070">
    <property type="protein sequence ID" value="MBD2705752.1"/>
    <property type="molecule type" value="Genomic_DNA"/>
</dbReference>
<comment type="caution">
    <text evidence="1">The sequence shown here is derived from an EMBL/GenBank/DDBJ whole genome shotgun (WGS) entry which is preliminary data.</text>
</comment>
<accession>A0A927AWL0</accession>